<proteinExistence type="predicted"/>
<dbReference type="AlphaFoldDB" id="A0A0D3I5X8"/>
<organism evidence="3 4">
    <name type="scientific">Emiliania huxleyi (strain CCMP1516)</name>
    <dbReference type="NCBI Taxonomy" id="280463"/>
    <lineage>
        <taxon>Eukaryota</taxon>
        <taxon>Haptista</taxon>
        <taxon>Haptophyta</taxon>
        <taxon>Prymnesiophyceae</taxon>
        <taxon>Isochrysidales</taxon>
        <taxon>Noelaerhabdaceae</taxon>
        <taxon>Emiliania</taxon>
    </lineage>
</organism>
<evidence type="ECO:0000313" key="3">
    <source>
        <dbReference type="EnsemblProtists" id="EOD06663"/>
    </source>
</evidence>
<evidence type="ECO:0000313" key="4">
    <source>
        <dbReference type="Proteomes" id="UP000013827"/>
    </source>
</evidence>
<evidence type="ECO:0000256" key="2">
    <source>
        <dbReference type="SAM" id="MobiDB-lite"/>
    </source>
</evidence>
<dbReference type="RefSeq" id="XP_005759092.1">
    <property type="nucleotide sequence ID" value="XM_005759035.1"/>
</dbReference>
<accession>A0A0D3I5X8</accession>
<feature type="region of interest" description="Disordered" evidence="2">
    <location>
        <begin position="39"/>
        <end position="59"/>
    </location>
</feature>
<keyword evidence="1" id="KW-0175">Coiled coil</keyword>
<feature type="compositionally biased region" description="Polar residues" evidence="2">
    <location>
        <begin position="39"/>
        <end position="54"/>
    </location>
</feature>
<name>A0A0D3I5X8_EMIH1</name>
<protein>
    <submittedName>
        <fullName evidence="3">Uncharacterized protein</fullName>
    </submittedName>
</protein>
<dbReference type="HOGENOM" id="CLU_809965_0_0_1"/>
<dbReference type="PaxDb" id="2903-EOD06663"/>
<feature type="coiled-coil region" evidence="1">
    <location>
        <begin position="104"/>
        <end position="131"/>
    </location>
</feature>
<dbReference type="KEGG" id="ehx:EMIHUDRAFT_460091"/>
<keyword evidence="4" id="KW-1185">Reference proteome</keyword>
<dbReference type="EnsemblProtists" id="EOD06663">
    <property type="protein sequence ID" value="EOD06663"/>
    <property type="gene ID" value="EMIHUDRAFT_460091"/>
</dbReference>
<dbReference type="GeneID" id="17252815"/>
<evidence type="ECO:0000256" key="1">
    <source>
        <dbReference type="SAM" id="Coils"/>
    </source>
</evidence>
<sequence length="343" mass="36657">MVDAGFFSRHDALSAEAQSLLYADGALSETQQNLRSVTSAERSAESQRVANQRKQAQRERRIDRCENSWFYGTTALQPQTWVYGGVSAKIARQKAKLEADRASAPSLQSREAALEQTIEDLKAQAQALQGAVARRRALETEAAGMFESARAHQTNQGAQFNNVLDGSEFIEHMQQGHRDQLMQQAQMEAHQAGVVLTRALQSNGAGTAMMEIFGGDFGDAVAGMQAGGRIQRNIGVLAQCEQLTAQQEARVNALLQAVRQEAANAAATLQRIEADVLAEKRSIFAALRSRCGGVAAVAAAPVATATAVIGSDPKDHMAATAVQAAWQTRPAAGATPPMGQPVY</sequence>
<reference evidence="3" key="2">
    <citation type="submission" date="2024-10" db="UniProtKB">
        <authorList>
            <consortium name="EnsemblProtists"/>
        </authorList>
    </citation>
    <scope>IDENTIFICATION</scope>
</reference>
<reference evidence="4" key="1">
    <citation type="journal article" date="2013" name="Nature">
        <title>Pan genome of the phytoplankton Emiliania underpins its global distribution.</title>
        <authorList>
            <person name="Read B.A."/>
            <person name="Kegel J."/>
            <person name="Klute M.J."/>
            <person name="Kuo A."/>
            <person name="Lefebvre S.C."/>
            <person name="Maumus F."/>
            <person name="Mayer C."/>
            <person name="Miller J."/>
            <person name="Monier A."/>
            <person name="Salamov A."/>
            <person name="Young J."/>
            <person name="Aguilar M."/>
            <person name="Claverie J.M."/>
            <person name="Frickenhaus S."/>
            <person name="Gonzalez K."/>
            <person name="Herman E.K."/>
            <person name="Lin Y.C."/>
            <person name="Napier J."/>
            <person name="Ogata H."/>
            <person name="Sarno A.F."/>
            <person name="Shmutz J."/>
            <person name="Schroeder D."/>
            <person name="de Vargas C."/>
            <person name="Verret F."/>
            <person name="von Dassow P."/>
            <person name="Valentin K."/>
            <person name="Van de Peer Y."/>
            <person name="Wheeler G."/>
            <person name="Dacks J.B."/>
            <person name="Delwiche C.F."/>
            <person name="Dyhrman S.T."/>
            <person name="Glockner G."/>
            <person name="John U."/>
            <person name="Richards T."/>
            <person name="Worden A.Z."/>
            <person name="Zhang X."/>
            <person name="Grigoriev I.V."/>
            <person name="Allen A.E."/>
            <person name="Bidle K."/>
            <person name="Borodovsky M."/>
            <person name="Bowler C."/>
            <person name="Brownlee C."/>
            <person name="Cock J.M."/>
            <person name="Elias M."/>
            <person name="Gladyshev V.N."/>
            <person name="Groth M."/>
            <person name="Guda C."/>
            <person name="Hadaegh A."/>
            <person name="Iglesias-Rodriguez M.D."/>
            <person name="Jenkins J."/>
            <person name="Jones B.M."/>
            <person name="Lawson T."/>
            <person name="Leese F."/>
            <person name="Lindquist E."/>
            <person name="Lobanov A."/>
            <person name="Lomsadze A."/>
            <person name="Malik S.B."/>
            <person name="Marsh M.E."/>
            <person name="Mackinder L."/>
            <person name="Mock T."/>
            <person name="Mueller-Roeber B."/>
            <person name="Pagarete A."/>
            <person name="Parker M."/>
            <person name="Probert I."/>
            <person name="Quesneville H."/>
            <person name="Raines C."/>
            <person name="Rensing S.A."/>
            <person name="Riano-Pachon D.M."/>
            <person name="Richier S."/>
            <person name="Rokitta S."/>
            <person name="Shiraiwa Y."/>
            <person name="Soanes D.M."/>
            <person name="van der Giezen M."/>
            <person name="Wahlund T.M."/>
            <person name="Williams B."/>
            <person name="Wilson W."/>
            <person name="Wolfe G."/>
            <person name="Wurch L.L."/>
        </authorList>
    </citation>
    <scope>NUCLEOTIDE SEQUENCE</scope>
</reference>
<dbReference type="Proteomes" id="UP000013827">
    <property type="component" value="Unassembled WGS sequence"/>
</dbReference>